<feature type="compositionally biased region" description="Low complexity" evidence="1">
    <location>
        <begin position="70"/>
        <end position="85"/>
    </location>
</feature>
<evidence type="ECO:0000313" key="3">
    <source>
        <dbReference type="Proteomes" id="UP000005801"/>
    </source>
</evidence>
<proteinExistence type="predicted"/>
<dbReference type="Proteomes" id="UP000005801">
    <property type="component" value="Unassembled WGS sequence"/>
</dbReference>
<evidence type="ECO:0000256" key="1">
    <source>
        <dbReference type="SAM" id="MobiDB-lite"/>
    </source>
</evidence>
<keyword evidence="3" id="KW-1185">Reference proteome</keyword>
<dbReference type="STRING" id="391625.PPSIR1_12118"/>
<dbReference type="AlphaFoldDB" id="A6G5V3"/>
<name>A6G5V3_9BACT</name>
<evidence type="ECO:0000313" key="2">
    <source>
        <dbReference type="EMBL" id="EDM78727.1"/>
    </source>
</evidence>
<dbReference type="EMBL" id="ABCS01000027">
    <property type="protein sequence ID" value="EDM78727.1"/>
    <property type="molecule type" value="Genomic_DNA"/>
</dbReference>
<dbReference type="eggNOG" id="COG1680">
    <property type="taxonomic scope" value="Bacteria"/>
</dbReference>
<gene>
    <name evidence="2" type="ORF">PPSIR1_12118</name>
</gene>
<protein>
    <submittedName>
        <fullName evidence="2">Uncharacterized protein</fullName>
    </submittedName>
</protein>
<organism evidence="2 3">
    <name type="scientific">Plesiocystis pacifica SIR-1</name>
    <dbReference type="NCBI Taxonomy" id="391625"/>
    <lineage>
        <taxon>Bacteria</taxon>
        <taxon>Pseudomonadati</taxon>
        <taxon>Myxococcota</taxon>
        <taxon>Polyangia</taxon>
        <taxon>Nannocystales</taxon>
        <taxon>Nannocystaceae</taxon>
        <taxon>Plesiocystis</taxon>
    </lineage>
</organism>
<feature type="region of interest" description="Disordered" evidence="1">
    <location>
        <begin position="50"/>
        <end position="98"/>
    </location>
</feature>
<accession>A6G5V3</accession>
<sequence>MRYAASVASTSSTRSASALLLGGLALVCVGALAWYALGRPADASALAKDTAAPKASSRDSSSEPQARTSDPAGYAGLDGADAADSSPPPAPQKPVRALSARQRELADELGRLLDNEESTRAFVERNFERGGVHDWLDESLEFLRPRIGACDQPDPIVVQGPQRARLLYPCERGSVEATLILEQGGGKLEGILFGGRDIEPNPAVTEAAQLVLALIIHWDRERFLAGFTEAFDEGETRDFFASVRGERGRCVLDGIDLASAQGALWFIECDSGPALLKVSLDDDDRIHTLLIRARRKVRPGP</sequence>
<comment type="caution">
    <text evidence="2">The sequence shown here is derived from an EMBL/GenBank/DDBJ whole genome shotgun (WGS) entry which is preliminary data.</text>
</comment>
<reference evidence="2 3" key="1">
    <citation type="submission" date="2007-06" db="EMBL/GenBank/DDBJ databases">
        <authorList>
            <person name="Shimkets L."/>
            <person name="Ferriera S."/>
            <person name="Johnson J."/>
            <person name="Kravitz S."/>
            <person name="Beeson K."/>
            <person name="Sutton G."/>
            <person name="Rogers Y.-H."/>
            <person name="Friedman R."/>
            <person name="Frazier M."/>
            <person name="Venter J.C."/>
        </authorList>
    </citation>
    <scope>NUCLEOTIDE SEQUENCE [LARGE SCALE GENOMIC DNA]</scope>
    <source>
        <strain evidence="2 3">SIR-1</strain>
    </source>
</reference>